<evidence type="ECO:0000313" key="2">
    <source>
        <dbReference type="EMBL" id="QCC86624.1"/>
    </source>
</evidence>
<dbReference type="Proteomes" id="UP000297065">
    <property type="component" value="Chromosome"/>
</dbReference>
<protein>
    <submittedName>
        <fullName evidence="2">Sel1 repeat family protein</fullName>
    </submittedName>
</protein>
<dbReference type="EMBL" id="CP036295">
    <property type="protein sequence ID" value="QCC86624.1"/>
    <property type="molecule type" value="Genomic_DNA"/>
</dbReference>
<accession>A0A4P7UNY1</accession>
<feature type="compositionally biased region" description="Basic residues" evidence="1">
    <location>
        <begin position="59"/>
        <end position="68"/>
    </location>
</feature>
<dbReference type="SMART" id="SM00671">
    <property type="entry name" value="SEL1"/>
    <property type="match status" value="4"/>
</dbReference>
<evidence type="ECO:0000256" key="1">
    <source>
        <dbReference type="SAM" id="MobiDB-lite"/>
    </source>
</evidence>
<feature type="compositionally biased region" description="Low complexity" evidence="1">
    <location>
        <begin position="1"/>
        <end position="42"/>
    </location>
</feature>
<dbReference type="Pfam" id="PF08238">
    <property type="entry name" value="Sel1"/>
    <property type="match status" value="4"/>
</dbReference>
<feature type="region of interest" description="Disordered" evidence="1">
    <location>
        <begin position="1"/>
        <end position="105"/>
    </location>
</feature>
<dbReference type="AlphaFoldDB" id="A0A4P7UNY1"/>
<name>A0A4P7UNY1_DESDE</name>
<reference evidence="2 3" key="1">
    <citation type="submission" date="2019-02" db="EMBL/GenBank/DDBJ databases">
        <title>Complete Genome Sequence of Desulfovibrio desulfuricans IC1, a Sulfonate Utilizing Anaerobe.</title>
        <authorList>
            <person name="Day L.A."/>
            <person name="De Leon K.B."/>
            <person name="Wall J.D."/>
        </authorList>
    </citation>
    <scope>NUCLEOTIDE SEQUENCE [LARGE SCALE GENOMIC DNA]</scope>
    <source>
        <strain evidence="2 3">IC1</strain>
    </source>
</reference>
<evidence type="ECO:0000313" key="3">
    <source>
        <dbReference type="Proteomes" id="UP000297065"/>
    </source>
</evidence>
<sequence>MPGVPAPAQTAQPKTAPVQGAAATPAPAQPSQPGQPVQPSAEAPKKPEAPAKEKNAKSRKDKKSKKGRKVDAEQQEKTAPASEAPVPMPSAAAPQKQVPPTQAEEAAMAYAKGDYATAESIWRKHAEAGDGQAMNNLGVLYDLGQGVEPDLGRALHWFAESAKTGHPSGMSNYGRMLEQGRGIEANPEEAARWFDLAARQGQPEAQYNLGMLYELGRGVPQDYKAAAAWYSRAAAQQQTEALFRLGHFYRIGQGVTKNPARAVLLLYAAAMNGDTNAMKDLEDMARAEPSRPDAVLFGQRLDNTDRTSMRAALQQYGATATREDNAYICDLYDASKVAPGARQMAICYGPGDPAPLGFLELDYAAPDNRVEGLILKMVTDRFGTPSAGEGEDAHLWNLGSVVVATRYEPTRGQLSLMYMVPRVYHLTRQR</sequence>
<gene>
    <name evidence="2" type="ORF">DDIC_12195</name>
</gene>
<dbReference type="Gene3D" id="1.25.40.10">
    <property type="entry name" value="Tetratricopeptide repeat domain"/>
    <property type="match status" value="2"/>
</dbReference>
<dbReference type="SUPFAM" id="SSF81901">
    <property type="entry name" value="HCP-like"/>
    <property type="match status" value="1"/>
</dbReference>
<dbReference type="PANTHER" id="PTHR11102:SF160">
    <property type="entry name" value="ERAD-ASSOCIATED E3 UBIQUITIN-PROTEIN LIGASE COMPONENT HRD3"/>
    <property type="match status" value="1"/>
</dbReference>
<dbReference type="InterPro" id="IPR050767">
    <property type="entry name" value="Sel1_AlgK"/>
</dbReference>
<dbReference type="OrthoDB" id="5372609at2"/>
<dbReference type="InterPro" id="IPR011990">
    <property type="entry name" value="TPR-like_helical_dom_sf"/>
</dbReference>
<feature type="compositionally biased region" description="Basic and acidic residues" evidence="1">
    <location>
        <begin position="43"/>
        <end position="58"/>
    </location>
</feature>
<proteinExistence type="predicted"/>
<dbReference type="InterPro" id="IPR006597">
    <property type="entry name" value="Sel1-like"/>
</dbReference>
<organism evidence="2 3">
    <name type="scientific">Desulfovibrio desulfuricans</name>
    <dbReference type="NCBI Taxonomy" id="876"/>
    <lineage>
        <taxon>Bacteria</taxon>
        <taxon>Pseudomonadati</taxon>
        <taxon>Thermodesulfobacteriota</taxon>
        <taxon>Desulfovibrionia</taxon>
        <taxon>Desulfovibrionales</taxon>
        <taxon>Desulfovibrionaceae</taxon>
        <taxon>Desulfovibrio</taxon>
    </lineage>
</organism>
<dbReference type="PANTHER" id="PTHR11102">
    <property type="entry name" value="SEL-1-LIKE PROTEIN"/>
    <property type="match status" value="1"/>
</dbReference>